<protein>
    <submittedName>
        <fullName evidence="1">Uncharacterized protein</fullName>
    </submittedName>
</protein>
<name>A0AAW1JCT3_POPJA</name>
<keyword evidence="2" id="KW-1185">Reference proteome</keyword>
<proteinExistence type="predicted"/>
<dbReference type="EMBL" id="JASPKY010000434">
    <property type="protein sequence ID" value="KAK9700621.1"/>
    <property type="molecule type" value="Genomic_DNA"/>
</dbReference>
<evidence type="ECO:0000313" key="1">
    <source>
        <dbReference type="EMBL" id="KAK9700621.1"/>
    </source>
</evidence>
<comment type="caution">
    <text evidence="1">The sequence shown here is derived from an EMBL/GenBank/DDBJ whole genome shotgun (WGS) entry which is preliminary data.</text>
</comment>
<organism evidence="1 2">
    <name type="scientific">Popillia japonica</name>
    <name type="common">Japanese beetle</name>
    <dbReference type="NCBI Taxonomy" id="7064"/>
    <lineage>
        <taxon>Eukaryota</taxon>
        <taxon>Metazoa</taxon>
        <taxon>Ecdysozoa</taxon>
        <taxon>Arthropoda</taxon>
        <taxon>Hexapoda</taxon>
        <taxon>Insecta</taxon>
        <taxon>Pterygota</taxon>
        <taxon>Neoptera</taxon>
        <taxon>Endopterygota</taxon>
        <taxon>Coleoptera</taxon>
        <taxon>Polyphaga</taxon>
        <taxon>Scarabaeiformia</taxon>
        <taxon>Scarabaeidae</taxon>
        <taxon>Rutelinae</taxon>
        <taxon>Popillia</taxon>
    </lineage>
</organism>
<gene>
    <name evidence="1" type="ORF">QE152_g31129</name>
</gene>
<reference evidence="1 2" key="1">
    <citation type="journal article" date="2024" name="BMC Genomics">
        <title>De novo assembly and annotation of Popillia japonica's genome with initial clues to its potential as an invasive pest.</title>
        <authorList>
            <person name="Cucini C."/>
            <person name="Boschi S."/>
            <person name="Funari R."/>
            <person name="Cardaioli E."/>
            <person name="Iannotti N."/>
            <person name="Marturano G."/>
            <person name="Paoli F."/>
            <person name="Bruttini M."/>
            <person name="Carapelli A."/>
            <person name="Frati F."/>
            <person name="Nardi F."/>
        </authorList>
    </citation>
    <scope>NUCLEOTIDE SEQUENCE [LARGE SCALE GENOMIC DNA]</scope>
    <source>
        <strain evidence="1">DMR45628</strain>
    </source>
</reference>
<accession>A0AAW1JCT3</accession>
<dbReference type="Proteomes" id="UP001458880">
    <property type="component" value="Unassembled WGS sequence"/>
</dbReference>
<evidence type="ECO:0000313" key="2">
    <source>
        <dbReference type="Proteomes" id="UP001458880"/>
    </source>
</evidence>
<sequence>MERDRSLLTRTDQALPNMVNFTNTAIPTGAPIVQPNLLATAETASPAVYTPTTVEMNMAKAMLPEYSGGSKNLAFFIKQVESYIELLKQPNEHSLFNKLMFEQIKAKLVGEARDILITSSYSRWSDIKTNFPVSLL</sequence>
<dbReference type="AlphaFoldDB" id="A0AAW1JCT3"/>